<dbReference type="PRINTS" id="PR00794">
    <property type="entry name" value="RIBONUCLEASE"/>
</dbReference>
<dbReference type="STRING" id="885580.ENSFDAP00000012121"/>
<dbReference type="eggNOG" id="ENOG502TDZ3">
    <property type="taxonomic scope" value="Eukaryota"/>
</dbReference>
<evidence type="ECO:0000256" key="5">
    <source>
        <dbReference type="ARBA" id="ARBA00022801"/>
    </source>
</evidence>
<dbReference type="InterPro" id="IPR036816">
    <property type="entry name" value="RNaseA-like_dom_sf"/>
</dbReference>
<keyword evidence="3" id="KW-0540">Nuclease</keyword>
<keyword evidence="5" id="KW-0378">Hydrolase</keyword>
<dbReference type="PANTHER" id="PTHR16788:SF0">
    <property type="entry name" value="EPIDIDYMAL SECRETORY PROTEIN E3-BETA"/>
    <property type="match status" value="1"/>
</dbReference>
<feature type="transmembrane region" description="Helical" evidence="9">
    <location>
        <begin position="139"/>
        <end position="157"/>
    </location>
</feature>
<dbReference type="GO" id="GO:0004522">
    <property type="term" value="F:ribonuclease A activity"/>
    <property type="evidence" value="ECO:0007669"/>
    <property type="project" value="UniProtKB-EC"/>
</dbReference>
<organism evidence="12 13">
    <name type="scientific">Fukomys damarensis</name>
    <name type="common">Damaraland mole rat</name>
    <name type="synonym">Cryptomys damarensis</name>
    <dbReference type="NCBI Taxonomy" id="885580"/>
    <lineage>
        <taxon>Eukaryota</taxon>
        <taxon>Metazoa</taxon>
        <taxon>Chordata</taxon>
        <taxon>Craniata</taxon>
        <taxon>Vertebrata</taxon>
        <taxon>Euteleostomi</taxon>
        <taxon>Mammalia</taxon>
        <taxon>Eutheria</taxon>
        <taxon>Euarchontoglires</taxon>
        <taxon>Glires</taxon>
        <taxon>Rodentia</taxon>
        <taxon>Hystricomorpha</taxon>
        <taxon>Bathyergidae</taxon>
        <taxon>Fukomys</taxon>
    </lineage>
</organism>
<evidence type="ECO:0000256" key="6">
    <source>
        <dbReference type="ARBA" id="ARBA00023239"/>
    </source>
</evidence>
<dbReference type="InterPro" id="IPR001427">
    <property type="entry name" value="RNaseA"/>
</dbReference>
<evidence type="ECO:0000256" key="1">
    <source>
        <dbReference type="ARBA" id="ARBA00005600"/>
    </source>
</evidence>
<keyword evidence="9" id="KW-0472">Membrane</keyword>
<keyword evidence="4" id="KW-0255">Endonuclease</keyword>
<evidence type="ECO:0000256" key="10">
    <source>
        <dbReference type="SAM" id="SignalP"/>
    </source>
</evidence>
<evidence type="ECO:0000256" key="7">
    <source>
        <dbReference type="ARBA" id="ARBA00034016"/>
    </source>
</evidence>
<keyword evidence="13" id="KW-1185">Reference proteome</keyword>
<dbReference type="Pfam" id="PF00074">
    <property type="entry name" value="RnaseA"/>
    <property type="match status" value="2"/>
</dbReference>
<dbReference type="InterPro" id="IPR023411">
    <property type="entry name" value="RNaseA_AS"/>
</dbReference>
<evidence type="ECO:0000256" key="3">
    <source>
        <dbReference type="ARBA" id="ARBA00022722"/>
    </source>
</evidence>
<evidence type="ECO:0000256" key="2">
    <source>
        <dbReference type="ARBA" id="ARBA00012569"/>
    </source>
</evidence>
<proteinExistence type="inferred from homology"/>
<dbReference type="AlphaFoldDB" id="A0A091DYQ5"/>
<feature type="chain" id="PRO_5028222277" description="pancreatic ribonuclease" evidence="10">
    <location>
        <begin position="23"/>
        <end position="283"/>
    </location>
</feature>
<evidence type="ECO:0000256" key="4">
    <source>
        <dbReference type="ARBA" id="ARBA00022759"/>
    </source>
</evidence>
<reference evidence="12 13" key="1">
    <citation type="submission" date="2013-11" db="EMBL/GenBank/DDBJ databases">
        <title>The Damaraland mole rat (Fukomys damarensis) genome and evolution of African mole rats.</title>
        <authorList>
            <person name="Gladyshev V.N."/>
            <person name="Fang X."/>
        </authorList>
    </citation>
    <scope>NUCLEOTIDE SEQUENCE [LARGE SCALE GENOMIC DNA]</scope>
    <source>
        <tissue evidence="12">Liver</tissue>
    </source>
</reference>
<dbReference type="EC" id="4.6.1.18" evidence="2"/>
<evidence type="ECO:0000256" key="8">
    <source>
        <dbReference type="ARBA" id="ARBA00034055"/>
    </source>
</evidence>
<dbReference type="GO" id="GO:0003676">
    <property type="term" value="F:nucleic acid binding"/>
    <property type="evidence" value="ECO:0007669"/>
    <property type="project" value="InterPro"/>
</dbReference>
<protein>
    <recommendedName>
        <fullName evidence="2">pancreatic ribonuclease</fullName>
        <ecNumber evidence="2">4.6.1.18</ecNumber>
    </recommendedName>
</protein>
<dbReference type="Proteomes" id="UP000028990">
    <property type="component" value="Unassembled WGS sequence"/>
</dbReference>
<name>A0A091DYQ5_FUKDA</name>
<dbReference type="InterPro" id="IPR023412">
    <property type="entry name" value="RNaseA_domain"/>
</dbReference>
<keyword evidence="6" id="KW-0456">Lyase</keyword>
<dbReference type="SUPFAM" id="SSF54076">
    <property type="entry name" value="RNase A-like"/>
    <property type="match status" value="2"/>
</dbReference>
<keyword evidence="9" id="KW-1133">Transmembrane helix</keyword>
<feature type="domain" description="Ribonuclease A-domain" evidence="11">
    <location>
        <begin position="160"/>
        <end position="283"/>
    </location>
</feature>
<dbReference type="InterPro" id="IPR042402">
    <property type="entry name" value="EDDM3A/EDDM3B"/>
</dbReference>
<evidence type="ECO:0000313" key="12">
    <source>
        <dbReference type="EMBL" id="KFO37214.1"/>
    </source>
</evidence>
<accession>A0A091DYQ5</accession>
<dbReference type="Gene3D" id="3.10.130.10">
    <property type="entry name" value="Ribonuclease A-like domain"/>
    <property type="match status" value="2"/>
</dbReference>
<comment type="similarity">
    <text evidence="1">Belongs to the pancreatic ribonuclease family.</text>
</comment>
<dbReference type="EMBL" id="KN121008">
    <property type="protein sequence ID" value="KFO37214.1"/>
    <property type="molecule type" value="Genomic_DNA"/>
</dbReference>
<dbReference type="CDD" id="cd06265">
    <property type="entry name" value="RNase_A_canonical"/>
    <property type="match status" value="1"/>
</dbReference>
<dbReference type="GO" id="GO:0016787">
    <property type="term" value="F:hydrolase activity"/>
    <property type="evidence" value="ECO:0007669"/>
    <property type="project" value="UniProtKB-KW"/>
</dbReference>
<evidence type="ECO:0000259" key="11">
    <source>
        <dbReference type="SMART" id="SM00092"/>
    </source>
</evidence>
<feature type="signal peptide" evidence="10">
    <location>
        <begin position="1"/>
        <end position="22"/>
    </location>
</feature>
<evidence type="ECO:0000256" key="9">
    <source>
        <dbReference type="SAM" id="Phobius"/>
    </source>
</evidence>
<dbReference type="PROSITE" id="PS00127">
    <property type="entry name" value="RNASE_PANCREATIC"/>
    <property type="match status" value="1"/>
</dbReference>
<evidence type="ECO:0000313" key="13">
    <source>
        <dbReference type="Proteomes" id="UP000028990"/>
    </source>
</evidence>
<sequence length="283" mass="32921">MSSLKVWGLLLTLLCLRCGLLAQSKDISRREFMEKHHLSPSQEFSAYKCDFLMKEREALKHKIPHLFIYISWYKVEHICYSGNKNDHYRNVYVWAQVPIKVLKCHWEGFTDSYRESRSYNYIQFHCNINGKKMAPDVRFPLLLLLGLLVLLCPLWALPKKLTKAQWFEIQHINLSPLQCERAMSGVNNYTRHCKPTNTFLHDSFQNVSHSCMSPNITCKNGQENCHQSASPVNLTKCRLTRGKYPHCGYKDAAQFTFYIVACEPPRKNDPPYPLVPVHLDGIV</sequence>
<comment type="catalytic activity">
    <reaction evidence="7">
        <text>an [RNA] containing uridine + H2O = an [RNA]-3'-uridine-3'-phosphate + a 5'-hydroxy-ribonucleotide-3'-[RNA].</text>
        <dbReference type="EC" id="4.6.1.18"/>
    </reaction>
</comment>
<keyword evidence="9" id="KW-0812">Transmembrane</keyword>
<dbReference type="SMART" id="SM00092">
    <property type="entry name" value="RNAse_Pc"/>
    <property type="match status" value="1"/>
</dbReference>
<comment type="catalytic activity">
    <reaction evidence="8">
        <text>an [RNA] containing cytidine + H2O = an [RNA]-3'-cytidine-3'-phosphate + a 5'-hydroxy-ribonucleotide-3'-[RNA].</text>
        <dbReference type="EC" id="4.6.1.18"/>
    </reaction>
</comment>
<gene>
    <name evidence="12" type="ORF">H920_01377</name>
</gene>
<dbReference type="FunFam" id="3.10.130.10:FF:000001">
    <property type="entry name" value="Ribonuclease pancreatic"/>
    <property type="match status" value="1"/>
</dbReference>
<keyword evidence="10" id="KW-0732">Signal</keyword>
<dbReference type="PANTHER" id="PTHR16788">
    <property type="entry name" value="EPIDIDYMAL SECRETORY PROTEIN E3 ALPHA"/>
    <property type="match status" value="1"/>
</dbReference>